<proteinExistence type="predicted"/>
<dbReference type="RefSeq" id="WP_338236289.1">
    <property type="nucleotide sequence ID" value="NZ_BQKE01000001.1"/>
</dbReference>
<gene>
    <name evidence="1" type="ORF">PEDI_11250</name>
</gene>
<dbReference type="InterPro" id="IPR058093">
    <property type="entry name" value="LA_2272-like"/>
</dbReference>
<accession>A0AAN4VX63</accession>
<dbReference type="Proteomes" id="UP001310022">
    <property type="component" value="Unassembled WGS sequence"/>
</dbReference>
<sequence length="211" mass="23574">MRNLIIILLLVFPLSVYCQSEERKNYFPIWTFHQKNINIHGVSIGLGSSRAEYRNTNTNGLKFEIIGTGLLCLFLFQSPIQDYEGKYLELRKEPKSEIINGLNISISGTSSNSISNGISAGLVGQYNYQINGISFSCLMNFSEIHNGLQMALHNESYIVNGLQIGFANNSKNATGLSLGFVNSTENLKGIQIGVWNTNQKRTLPLINWSFK</sequence>
<protein>
    <recommendedName>
        <fullName evidence="3">PhaC PHA synthase</fullName>
    </recommendedName>
</protein>
<dbReference type="NCBIfam" id="NF047436">
    <property type="entry name" value="LA_2272_repeat"/>
    <property type="match status" value="1"/>
</dbReference>
<comment type="caution">
    <text evidence="1">The sequence shown here is derived from an EMBL/GenBank/DDBJ whole genome shotgun (WGS) entry which is preliminary data.</text>
</comment>
<evidence type="ECO:0000313" key="1">
    <source>
        <dbReference type="EMBL" id="GJM60573.1"/>
    </source>
</evidence>
<dbReference type="EMBL" id="BQKE01000001">
    <property type="protein sequence ID" value="GJM60573.1"/>
    <property type="molecule type" value="Genomic_DNA"/>
</dbReference>
<evidence type="ECO:0008006" key="3">
    <source>
        <dbReference type="Google" id="ProtNLM"/>
    </source>
</evidence>
<keyword evidence="2" id="KW-1185">Reference proteome</keyword>
<name>A0AAN4VX63_9BACT</name>
<dbReference type="AlphaFoldDB" id="A0AAN4VX63"/>
<organism evidence="1 2">
    <name type="scientific">Persicobacter diffluens</name>
    <dbReference type="NCBI Taxonomy" id="981"/>
    <lineage>
        <taxon>Bacteria</taxon>
        <taxon>Pseudomonadati</taxon>
        <taxon>Bacteroidota</taxon>
        <taxon>Cytophagia</taxon>
        <taxon>Cytophagales</taxon>
        <taxon>Persicobacteraceae</taxon>
        <taxon>Persicobacter</taxon>
    </lineage>
</organism>
<reference evidence="1 2" key="1">
    <citation type="submission" date="2021-12" db="EMBL/GenBank/DDBJ databases">
        <title>Genome sequencing of bacteria with rrn-lacking chromosome and rrn-plasmid.</title>
        <authorList>
            <person name="Anda M."/>
            <person name="Iwasaki W."/>
        </authorList>
    </citation>
    <scope>NUCLEOTIDE SEQUENCE [LARGE SCALE GENOMIC DNA]</scope>
    <source>
        <strain evidence="1 2">NBRC 15940</strain>
    </source>
</reference>
<evidence type="ECO:0000313" key="2">
    <source>
        <dbReference type="Proteomes" id="UP001310022"/>
    </source>
</evidence>